<dbReference type="Proteomes" id="UP000243217">
    <property type="component" value="Unassembled WGS sequence"/>
</dbReference>
<dbReference type="OrthoDB" id="5600060at2759"/>
<gene>
    <name evidence="3" type="ORF">THRCLA_04699</name>
</gene>
<dbReference type="PANTHER" id="PTHR46094">
    <property type="entry name" value="INTEGRATOR COMPLEX SUBUNIT 9"/>
    <property type="match status" value="1"/>
</dbReference>
<dbReference type="PANTHER" id="PTHR46094:SF1">
    <property type="entry name" value="INTEGRATOR COMPLEX SUBUNIT 9"/>
    <property type="match status" value="1"/>
</dbReference>
<keyword evidence="2" id="KW-0539">Nucleus</keyword>
<organism evidence="3 4">
    <name type="scientific">Thraustotheca clavata</name>
    <dbReference type="NCBI Taxonomy" id="74557"/>
    <lineage>
        <taxon>Eukaryota</taxon>
        <taxon>Sar</taxon>
        <taxon>Stramenopiles</taxon>
        <taxon>Oomycota</taxon>
        <taxon>Saprolegniomycetes</taxon>
        <taxon>Saprolegniales</taxon>
        <taxon>Achlyaceae</taxon>
        <taxon>Thraustotheca</taxon>
    </lineage>
</organism>
<reference evidence="3 4" key="1">
    <citation type="journal article" date="2014" name="Genome Biol. Evol.">
        <title>The secreted proteins of Achlya hypogyna and Thraustotheca clavata identify the ancestral oomycete secretome and reveal gene acquisitions by horizontal gene transfer.</title>
        <authorList>
            <person name="Misner I."/>
            <person name="Blouin N."/>
            <person name="Leonard G."/>
            <person name="Richards T.A."/>
            <person name="Lane C.E."/>
        </authorList>
    </citation>
    <scope>NUCLEOTIDE SEQUENCE [LARGE SCALE GENOMIC DNA]</scope>
    <source>
        <strain evidence="3 4">ATCC 34112</strain>
    </source>
</reference>
<dbReference type="EMBL" id="JNBS01001049">
    <property type="protein sequence ID" value="OQS02987.1"/>
    <property type="molecule type" value="Genomic_DNA"/>
</dbReference>
<dbReference type="Gene3D" id="3.40.50.10890">
    <property type="match status" value="1"/>
</dbReference>
<evidence type="ECO:0000256" key="1">
    <source>
        <dbReference type="ARBA" id="ARBA00004123"/>
    </source>
</evidence>
<dbReference type="SUPFAM" id="SSF56281">
    <property type="entry name" value="Metallo-hydrolase/oxidoreductase"/>
    <property type="match status" value="1"/>
</dbReference>
<comment type="subcellular location">
    <subcellularLocation>
        <location evidence="1">Nucleus</location>
    </subcellularLocation>
</comment>
<dbReference type="GO" id="GO:0032039">
    <property type="term" value="C:integrator complex"/>
    <property type="evidence" value="ECO:0007669"/>
    <property type="project" value="InterPro"/>
</dbReference>
<dbReference type="InterPro" id="IPR036866">
    <property type="entry name" value="RibonucZ/Hydroxyglut_hydro"/>
</dbReference>
<dbReference type="AlphaFoldDB" id="A0A1V9ZYB1"/>
<evidence type="ECO:0000313" key="3">
    <source>
        <dbReference type="EMBL" id="OQS02987.1"/>
    </source>
</evidence>
<accession>A0A1V9ZYB1</accession>
<dbReference type="GO" id="GO:0034472">
    <property type="term" value="P:snRNA 3'-end processing"/>
    <property type="evidence" value="ECO:0007669"/>
    <property type="project" value="TreeGrafter"/>
</dbReference>
<keyword evidence="4" id="KW-1185">Reference proteome</keyword>
<name>A0A1V9ZYB1_9STRA</name>
<evidence type="ECO:0000313" key="4">
    <source>
        <dbReference type="Proteomes" id="UP000243217"/>
    </source>
</evidence>
<dbReference type="InterPro" id="IPR027074">
    <property type="entry name" value="Integrator_9su"/>
</dbReference>
<dbReference type="STRING" id="74557.A0A1V9ZYB1"/>
<proteinExistence type="predicted"/>
<sequence length="402" mass="44459">ECDVILLTDMKVERSPLIDTTAQIETFLNHAMRVYARGGTSLVPCNIDGVFFDLMENWEGLLKARQHPPIPIYVVSPIASEVCNAVFGPQWLCESKIAKICAGEPSFLHTKMLEEGQLKILPHVSPALLKALEEPCIIFMSDPSFRLGEAAGVLAQLEAKNSGNAVIGIDPQISLAHALAPYQPLPSIEVIHAPIDMRLSCNEANTLLVECLPQHLIVPACFTLKQLKEDQSVRYLHELIASRPVTSTNILHTLEPILVVKQHKKNVDAIMDPELAAQTTLTLIDKSAAALLQTQIELSQDQCILRPVNTSDVGRANKRLCIREVSNVLLGELNQNQLIQILENEYGAVHTQYQDDTLVLSFQDSVVTYSVHENRTSIASTDEGVRQRICQLIVAQLCVLPY</sequence>
<feature type="non-terminal residue" evidence="3">
    <location>
        <position position="1"/>
    </location>
</feature>
<protein>
    <submittedName>
        <fullName evidence="3">Integrator complex subunit</fullName>
    </submittedName>
</protein>
<evidence type="ECO:0000256" key="2">
    <source>
        <dbReference type="ARBA" id="ARBA00023242"/>
    </source>
</evidence>
<comment type="caution">
    <text evidence="3">The sequence shown here is derived from an EMBL/GenBank/DDBJ whole genome shotgun (WGS) entry which is preliminary data.</text>
</comment>